<proteinExistence type="predicted"/>
<dbReference type="EMBL" id="LEKV01006548">
    <property type="protein sequence ID" value="KVH72234.1"/>
    <property type="molecule type" value="Genomic_DNA"/>
</dbReference>
<accession>A0A118JH25</accession>
<dbReference type="Gramene" id="KVH72234">
    <property type="protein sequence ID" value="KVH72234"/>
    <property type="gene ID" value="Ccrd_025589"/>
</dbReference>
<reference evidence="1 2" key="1">
    <citation type="journal article" date="2016" name="Sci. Rep.">
        <title>The genome sequence of the outbreeding globe artichoke constructed de novo incorporating a phase-aware low-pass sequencing strategy of F1 progeny.</title>
        <authorList>
            <person name="Scaglione D."/>
            <person name="Reyes-Chin-Wo S."/>
            <person name="Acquadro A."/>
            <person name="Froenicke L."/>
            <person name="Portis E."/>
            <person name="Beitel C."/>
            <person name="Tirone M."/>
            <person name="Mauro R."/>
            <person name="Lo Monaco A."/>
            <person name="Mauromicale G."/>
            <person name="Faccioli P."/>
            <person name="Cattivelli L."/>
            <person name="Rieseberg L."/>
            <person name="Michelmore R."/>
            <person name="Lanteri S."/>
        </authorList>
    </citation>
    <scope>NUCLEOTIDE SEQUENCE [LARGE SCALE GENOMIC DNA]</scope>
    <source>
        <strain evidence="1">2C</strain>
    </source>
</reference>
<dbReference type="PANTHER" id="PTHR32278:SF135">
    <property type="entry name" value="F-BOX PROTEIN PP2-B12"/>
    <property type="match status" value="1"/>
</dbReference>
<dbReference type="InterPro" id="IPR025886">
    <property type="entry name" value="PP2-like"/>
</dbReference>
<dbReference type="AlphaFoldDB" id="A0A118JH25"/>
<organism evidence="1 2">
    <name type="scientific">Cynara cardunculus var. scolymus</name>
    <name type="common">Globe artichoke</name>
    <name type="synonym">Cynara scolymus</name>
    <dbReference type="NCBI Taxonomy" id="59895"/>
    <lineage>
        <taxon>Eukaryota</taxon>
        <taxon>Viridiplantae</taxon>
        <taxon>Streptophyta</taxon>
        <taxon>Embryophyta</taxon>
        <taxon>Tracheophyta</taxon>
        <taxon>Spermatophyta</taxon>
        <taxon>Magnoliopsida</taxon>
        <taxon>eudicotyledons</taxon>
        <taxon>Gunneridae</taxon>
        <taxon>Pentapetalae</taxon>
        <taxon>asterids</taxon>
        <taxon>campanulids</taxon>
        <taxon>Asterales</taxon>
        <taxon>Asteraceae</taxon>
        <taxon>Carduoideae</taxon>
        <taxon>Cardueae</taxon>
        <taxon>Carduinae</taxon>
        <taxon>Cynara</taxon>
    </lineage>
</organism>
<sequence>MDMDIEVEVVMVVVVVDVEFTSHERDFDLEILVDGTQIPFDTLVVEGIEFQPSERWFFLAKNGKKCLFLTARAHLVTDRWKFESLPNLRFKEVAFDCYSSHFIISGQIKFQMLSPETTYACNLVYKITGDVDKIEGPIEVRNWNLPFSDSNSNGISYRYIYLLSPQLPVIRPNVDENTHNPLISQMPKFEGLPRLRNDGWMEVEIWEFETSIRVDKFEINFLLQRKSGSGFKGISVQGIEVKPERSSSFMINCKQK</sequence>
<dbReference type="Pfam" id="PF14299">
    <property type="entry name" value="PP2"/>
    <property type="match status" value="1"/>
</dbReference>
<dbReference type="PANTHER" id="PTHR32278">
    <property type="entry name" value="F-BOX DOMAIN-CONTAINING PROTEIN"/>
    <property type="match status" value="1"/>
</dbReference>
<evidence type="ECO:0000313" key="1">
    <source>
        <dbReference type="EMBL" id="KVH72234.1"/>
    </source>
</evidence>
<protein>
    <submittedName>
        <fullName evidence="1">Phloem protein 2-like protein</fullName>
    </submittedName>
</protein>
<dbReference type="Proteomes" id="UP000243975">
    <property type="component" value="Unassembled WGS sequence"/>
</dbReference>
<comment type="caution">
    <text evidence="1">The sequence shown here is derived from an EMBL/GenBank/DDBJ whole genome shotgun (WGS) entry which is preliminary data.</text>
</comment>
<name>A0A118JH25_CYNCS</name>
<evidence type="ECO:0000313" key="2">
    <source>
        <dbReference type="Proteomes" id="UP000243975"/>
    </source>
</evidence>
<dbReference type="STRING" id="59895.A0A118JH25"/>
<gene>
    <name evidence="1" type="ORF">Ccrd_025589</name>
</gene>
<keyword evidence="2" id="KW-1185">Reference proteome</keyword>